<dbReference type="CDD" id="cd05402">
    <property type="entry name" value="NT_PAP_TUTase"/>
    <property type="match status" value="1"/>
</dbReference>
<dbReference type="InterPro" id="IPR054708">
    <property type="entry name" value="MTPAP-like_central"/>
</dbReference>
<keyword evidence="2" id="KW-0808">Transferase</keyword>
<dbReference type="Pfam" id="PF22600">
    <property type="entry name" value="MTPAP-like_central"/>
    <property type="match status" value="1"/>
</dbReference>
<sequence>MLEVNGLTHARVPIVKLVEVHSNVACDICINNMLPLANTKLLKDYAGIDPRLTELVFAVKHWARRRQKSRAECDDVAIASRGLSSTSG</sequence>
<keyword evidence="2" id="KW-0548">Nucleotidyltransferase</keyword>
<dbReference type="GO" id="GO:0016779">
    <property type="term" value="F:nucleotidyltransferase activity"/>
    <property type="evidence" value="ECO:0007669"/>
    <property type="project" value="UniProtKB-KW"/>
</dbReference>
<proteinExistence type="predicted"/>
<gene>
    <name evidence="2" type="ORF">CYMTET_17227</name>
</gene>
<dbReference type="AlphaFoldDB" id="A0AAE0L7H0"/>
<name>A0AAE0L7H0_9CHLO</name>
<reference evidence="2 3" key="1">
    <citation type="journal article" date="2015" name="Genome Biol. Evol.">
        <title>Comparative Genomics of a Bacterivorous Green Alga Reveals Evolutionary Causalities and Consequences of Phago-Mixotrophic Mode of Nutrition.</title>
        <authorList>
            <person name="Burns J.A."/>
            <person name="Paasch A."/>
            <person name="Narechania A."/>
            <person name="Kim E."/>
        </authorList>
    </citation>
    <scope>NUCLEOTIDE SEQUENCE [LARGE SCALE GENOMIC DNA]</scope>
    <source>
        <strain evidence="2 3">PLY_AMNH</strain>
    </source>
</reference>
<evidence type="ECO:0000259" key="1">
    <source>
        <dbReference type="Pfam" id="PF22600"/>
    </source>
</evidence>
<dbReference type="GO" id="GO:0031123">
    <property type="term" value="P:RNA 3'-end processing"/>
    <property type="evidence" value="ECO:0007669"/>
    <property type="project" value="TreeGrafter"/>
</dbReference>
<accession>A0AAE0L7H0</accession>
<evidence type="ECO:0000313" key="3">
    <source>
        <dbReference type="Proteomes" id="UP001190700"/>
    </source>
</evidence>
<organism evidence="2 3">
    <name type="scientific">Cymbomonas tetramitiformis</name>
    <dbReference type="NCBI Taxonomy" id="36881"/>
    <lineage>
        <taxon>Eukaryota</taxon>
        <taxon>Viridiplantae</taxon>
        <taxon>Chlorophyta</taxon>
        <taxon>Pyramimonadophyceae</taxon>
        <taxon>Pyramimonadales</taxon>
        <taxon>Pyramimonadaceae</taxon>
        <taxon>Cymbomonas</taxon>
    </lineage>
</organism>
<comment type="caution">
    <text evidence="2">The sequence shown here is derived from an EMBL/GenBank/DDBJ whole genome shotgun (WGS) entry which is preliminary data.</text>
</comment>
<dbReference type="PANTHER" id="PTHR12271:SF40">
    <property type="entry name" value="POLY(A) RNA POLYMERASE GLD2"/>
    <property type="match status" value="1"/>
</dbReference>
<dbReference type="Proteomes" id="UP001190700">
    <property type="component" value="Unassembled WGS sequence"/>
</dbReference>
<feature type="domain" description="Poly(A) RNA polymerase mitochondrial-like central palm" evidence="1">
    <location>
        <begin position="3"/>
        <end position="46"/>
    </location>
</feature>
<protein>
    <submittedName>
        <fullName evidence="2">UTP:RNA uridylyltransferase</fullName>
    </submittedName>
</protein>
<evidence type="ECO:0000313" key="2">
    <source>
        <dbReference type="EMBL" id="KAK3274594.1"/>
    </source>
</evidence>
<dbReference type="Gene3D" id="1.10.1410.10">
    <property type="match status" value="1"/>
</dbReference>
<keyword evidence="3" id="KW-1185">Reference proteome</keyword>
<dbReference type="SUPFAM" id="SSF81301">
    <property type="entry name" value="Nucleotidyltransferase"/>
    <property type="match status" value="1"/>
</dbReference>
<dbReference type="PANTHER" id="PTHR12271">
    <property type="entry name" value="POLY A POLYMERASE CID PAP -RELATED"/>
    <property type="match status" value="1"/>
</dbReference>
<dbReference type="EMBL" id="LGRX02007633">
    <property type="protein sequence ID" value="KAK3274594.1"/>
    <property type="molecule type" value="Genomic_DNA"/>
</dbReference>
<dbReference type="InterPro" id="IPR043519">
    <property type="entry name" value="NT_sf"/>
</dbReference>
<dbReference type="Gene3D" id="3.30.460.10">
    <property type="entry name" value="Beta Polymerase, domain 2"/>
    <property type="match status" value="1"/>
</dbReference>